<feature type="compositionally biased region" description="Basic and acidic residues" evidence="1">
    <location>
        <begin position="281"/>
        <end position="302"/>
    </location>
</feature>
<protein>
    <recommendedName>
        <fullName evidence="2">Rrn9 domain-containing protein</fullName>
    </recommendedName>
</protein>
<evidence type="ECO:0000256" key="1">
    <source>
        <dbReference type="SAM" id="MobiDB-lite"/>
    </source>
</evidence>
<feature type="compositionally biased region" description="Basic and acidic residues" evidence="1">
    <location>
        <begin position="532"/>
        <end position="551"/>
    </location>
</feature>
<feature type="domain" description="Rrn9" evidence="2">
    <location>
        <begin position="131"/>
        <end position="200"/>
    </location>
</feature>
<feature type="compositionally biased region" description="Acidic residues" evidence="1">
    <location>
        <begin position="59"/>
        <end position="96"/>
    </location>
</feature>
<evidence type="ECO:0000313" key="4">
    <source>
        <dbReference type="Proteomes" id="UP000800041"/>
    </source>
</evidence>
<dbReference type="Proteomes" id="UP000800041">
    <property type="component" value="Unassembled WGS sequence"/>
</dbReference>
<evidence type="ECO:0000259" key="2">
    <source>
        <dbReference type="Pfam" id="PF10680"/>
    </source>
</evidence>
<feature type="region of interest" description="Disordered" evidence="1">
    <location>
        <begin position="532"/>
        <end position="582"/>
    </location>
</feature>
<keyword evidence="4" id="KW-1185">Reference proteome</keyword>
<dbReference type="OrthoDB" id="5412288at2759"/>
<dbReference type="AlphaFoldDB" id="A0A6G1HB08"/>
<evidence type="ECO:0000313" key="3">
    <source>
        <dbReference type="EMBL" id="KAF1990247.1"/>
    </source>
</evidence>
<dbReference type="InterPro" id="IPR019622">
    <property type="entry name" value="Rrn9_dom"/>
</dbReference>
<accession>A0A6G1HB08</accession>
<feature type="compositionally biased region" description="Polar residues" evidence="1">
    <location>
        <begin position="45"/>
        <end position="56"/>
    </location>
</feature>
<reference evidence="3" key="1">
    <citation type="journal article" date="2020" name="Stud. Mycol.">
        <title>101 Dothideomycetes genomes: a test case for predicting lifestyles and emergence of pathogens.</title>
        <authorList>
            <person name="Haridas S."/>
            <person name="Albert R."/>
            <person name="Binder M."/>
            <person name="Bloem J."/>
            <person name="Labutti K."/>
            <person name="Salamov A."/>
            <person name="Andreopoulos B."/>
            <person name="Baker S."/>
            <person name="Barry K."/>
            <person name="Bills G."/>
            <person name="Bluhm B."/>
            <person name="Cannon C."/>
            <person name="Castanera R."/>
            <person name="Culley D."/>
            <person name="Daum C."/>
            <person name="Ezra D."/>
            <person name="Gonzalez J."/>
            <person name="Henrissat B."/>
            <person name="Kuo A."/>
            <person name="Liang C."/>
            <person name="Lipzen A."/>
            <person name="Lutzoni F."/>
            <person name="Magnuson J."/>
            <person name="Mondo S."/>
            <person name="Nolan M."/>
            <person name="Ohm R."/>
            <person name="Pangilinan J."/>
            <person name="Park H.-J."/>
            <person name="Ramirez L."/>
            <person name="Alfaro M."/>
            <person name="Sun H."/>
            <person name="Tritt A."/>
            <person name="Yoshinaga Y."/>
            <person name="Zwiers L.-H."/>
            <person name="Turgeon B."/>
            <person name="Goodwin S."/>
            <person name="Spatafora J."/>
            <person name="Crous P."/>
            <person name="Grigoriev I."/>
        </authorList>
    </citation>
    <scope>NUCLEOTIDE SEQUENCE</scope>
    <source>
        <strain evidence="3">CBS 113979</strain>
    </source>
</reference>
<organism evidence="3 4">
    <name type="scientific">Aulographum hederae CBS 113979</name>
    <dbReference type="NCBI Taxonomy" id="1176131"/>
    <lineage>
        <taxon>Eukaryota</taxon>
        <taxon>Fungi</taxon>
        <taxon>Dikarya</taxon>
        <taxon>Ascomycota</taxon>
        <taxon>Pezizomycotina</taxon>
        <taxon>Dothideomycetes</taxon>
        <taxon>Pleosporomycetidae</taxon>
        <taxon>Aulographales</taxon>
        <taxon>Aulographaceae</taxon>
    </lineage>
</organism>
<dbReference type="EMBL" id="ML977142">
    <property type="protein sequence ID" value="KAF1990247.1"/>
    <property type="molecule type" value="Genomic_DNA"/>
</dbReference>
<feature type="compositionally biased region" description="Low complexity" evidence="1">
    <location>
        <begin position="262"/>
        <end position="277"/>
    </location>
</feature>
<feature type="compositionally biased region" description="Acidic residues" evidence="1">
    <location>
        <begin position="303"/>
        <end position="332"/>
    </location>
</feature>
<feature type="region of interest" description="Disordered" evidence="1">
    <location>
        <begin position="1"/>
        <end position="105"/>
    </location>
</feature>
<gene>
    <name evidence="3" type="ORF">K402DRAFT_224915</name>
</gene>
<proteinExistence type="predicted"/>
<sequence>MSLFGGEPDIIREERRNQSRKSGRNTEDEDDHDQIGYDIPDAQRTVKSSPAPSENEQAALEDEDLSGLDDDDDADLSPGESEDDPEDDVEDEDEEERRERYIASLSNPKRMKQWLKATESDRAIAEGEHRSQAENLSVHLYNAHALKRRMYPKVDGPTSDTALKKGKWMTMQDQSEAWIPGDPWTAWPLPPDDVPPVDARFKDIDDDGLGMFTFKWNEQESHSQMLEEHLLSNLMRQTKEALRHNHSQELPINPRKRRRTESVSAGSTSDQSSTSATIVKPDTKEDSRPGDRNIKGSDHDANSGDDDPNEEEEESNSEDDNSDQDEEEEPQTPEMLLDDDIAHRILQPSMQSLMGNLNNLLTGLHRSRKGIYSRSKYYRPLRIRHGGKDRPKIELQDWSSVLGIAGMTGWDPAAVERASKRCSALFRESMVFQTVDMEGKMHESPEEATNVDTQVPQQLDMSFDRESLLCPHTDCPRSHTPAESLQALLTHIRTKHGWDPNEEAGPLAHPDVCGGVHVDGFLQPLAKRRSWREDKSRMAEKMAERTAERTAEWTSARTTGLKCNRTRHERAFPASGHTGSRS</sequence>
<name>A0A6G1HB08_9PEZI</name>
<feature type="region of interest" description="Disordered" evidence="1">
    <location>
        <begin position="243"/>
        <end position="332"/>
    </location>
</feature>
<dbReference type="Pfam" id="PF10680">
    <property type="entry name" value="RRN9"/>
    <property type="match status" value="1"/>
</dbReference>